<dbReference type="InterPro" id="IPR035914">
    <property type="entry name" value="Sperma_CUB_dom_sf"/>
</dbReference>
<dbReference type="SMART" id="SM00020">
    <property type="entry name" value="Tryp_SPc"/>
    <property type="match status" value="1"/>
</dbReference>
<dbReference type="Proteomes" id="UP000092461">
    <property type="component" value="Unassembled WGS sequence"/>
</dbReference>
<dbReference type="SUPFAM" id="SSF49854">
    <property type="entry name" value="Spermadhesin, CUB domain"/>
    <property type="match status" value="1"/>
</dbReference>
<dbReference type="VEuPathDB" id="VectorBase:LLOJ002516"/>
<dbReference type="InterPro" id="IPR051487">
    <property type="entry name" value="Ser/Thr_Proteases_Immune/Dev"/>
</dbReference>
<feature type="chain" id="PRO_5044555247" evidence="4">
    <location>
        <begin position="27"/>
        <end position="374"/>
    </location>
</feature>
<dbReference type="InterPro" id="IPR043504">
    <property type="entry name" value="Peptidase_S1_PA_chymotrypsin"/>
</dbReference>
<reference evidence="6" key="2">
    <citation type="journal article" date="2020" name="BMC">
        <title>Leishmania infection induces a limited differential gene expression in the sand fly midgut.</title>
        <authorList>
            <person name="Coutinho-Abreu I.V."/>
            <person name="Serafim T.D."/>
            <person name="Meneses C."/>
            <person name="Kamhawi S."/>
            <person name="Oliveira F."/>
            <person name="Valenzuela J.G."/>
        </authorList>
    </citation>
    <scope>NUCLEOTIDE SEQUENCE</scope>
    <source>
        <strain evidence="6">Jacobina</strain>
        <tissue evidence="6">Midgut</tissue>
    </source>
</reference>
<keyword evidence="8" id="KW-1185">Reference proteome</keyword>
<dbReference type="Pfam" id="PF00089">
    <property type="entry name" value="Trypsin"/>
    <property type="match status" value="1"/>
</dbReference>
<evidence type="ECO:0000313" key="7">
    <source>
        <dbReference type="EnsemblMetazoa" id="LLOJ002516-PA"/>
    </source>
</evidence>
<reference evidence="7" key="3">
    <citation type="submission" date="2020-05" db="UniProtKB">
        <authorList>
            <consortium name="EnsemblMetazoa"/>
        </authorList>
    </citation>
    <scope>IDENTIFICATION</scope>
    <source>
        <strain evidence="7">Jacobina</strain>
    </source>
</reference>
<evidence type="ECO:0000256" key="2">
    <source>
        <dbReference type="ARBA" id="ARBA00023180"/>
    </source>
</evidence>
<name>A0A1B0CDU6_LUTLO</name>
<dbReference type="GO" id="GO:0004252">
    <property type="term" value="F:serine-type endopeptidase activity"/>
    <property type="evidence" value="ECO:0007669"/>
    <property type="project" value="InterPro"/>
</dbReference>
<keyword evidence="6" id="KW-0645">Protease</keyword>
<dbReference type="GO" id="GO:0006508">
    <property type="term" value="P:proteolysis"/>
    <property type="evidence" value="ECO:0007669"/>
    <property type="project" value="UniProtKB-KW"/>
</dbReference>
<dbReference type="SUPFAM" id="SSF50494">
    <property type="entry name" value="Trypsin-like serine proteases"/>
    <property type="match status" value="1"/>
</dbReference>
<dbReference type="PROSITE" id="PS50240">
    <property type="entry name" value="TRYPSIN_DOM"/>
    <property type="match status" value="1"/>
</dbReference>
<feature type="signal peptide" evidence="4">
    <location>
        <begin position="1"/>
        <end position="26"/>
    </location>
</feature>
<evidence type="ECO:0000313" key="6">
    <source>
        <dbReference type="EMBL" id="MBC1178310.1"/>
    </source>
</evidence>
<dbReference type="InterPro" id="IPR001254">
    <property type="entry name" value="Trypsin_dom"/>
</dbReference>
<dbReference type="EMBL" id="GITU01009607">
    <property type="protein sequence ID" value="MBC1178310.1"/>
    <property type="molecule type" value="Transcribed_RNA"/>
</dbReference>
<keyword evidence="1" id="KW-1015">Disulfide bond</keyword>
<evidence type="ECO:0000256" key="4">
    <source>
        <dbReference type="SAM" id="SignalP"/>
    </source>
</evidence>
<dbReference type="InterPro" id="IPR009003">
    <property type="entry name" value="Peptidase_S1_PA"/>
</dbReference>
<reference evidence="8" key="1">
    <citation type="submission" date="2012-05" db="EMBL/GenBank/DDBJ databases">
        <title>Whole Genome Assembly of Lutzomyia longipalpis.</title>
        <authorList>
            <person name="Richards S."/>
            <person name="Qu C."/>
            <person name="Dillon R."/>
            <person name="Worley K."/>
            <person name="Scherer S."/>
            <person name="Batterton M."/>
            <person name="Taylor A."/>
            <person name="Hawes A."/>
            <person name="Hernandez B."/>
            <person name="Kovar C."/>
            <person name="Mandapat C."/>
            <person name="Pham C."/>
            <person name="Qu C."/>
            <person name="Jing C."/>
            <person name="Bess C."/>
            <person name="Bandaranaike D."/>
            <person name="Ngo D."/>
            <person name="Ongeri F."/>
            <person name="Arias F."/>
            <person name="Lara F."/>
            <person name="Weissenberger G."/>
            <person name="Kamau G."/>
            <person name="Han H."/>
            <person name="Shen H."/>
            <person name="Dinh H."/>
            <person name="Khalil I."/>
            <person name="Jones J."/>
            <person name="Shafer J."/>
            <person name="Jayaseelan J."/>
            <person name="Quiroz J."/>
            <person name="Blankenburg K."/>
            <person name="Nguyen L."/>
            <person name="Jackson L."/>
            <person name="Francisco L."/>
            <person name="Tang L.-Y."/>
            <person name="Pu L.-L."/>
            <person name="Perales L."/>
            <person name="Lorensuhewa L."/>
            <person name="Munidasa M."/>
            <person name="Coyle M."/>
            <person name="Taylor M."/>
            <person name="Puazo M."/>
            <person name="Firestine M."/>
            <person name="Scheel M."/>
            <person name="Javaid M."/>
            <person name="Wang M."/>
            <person name="Li M."/>
            <person name="Tabassum N."/>
            <person name="Saada N."/>
            <person name="Osuji N."/>
            <person name="Aqrawi P."/>
            <person name="Fu Q."/>
            <person name="Thornton R."/>
            <person name="Raj R."/>
            <person name="Goodspeed R."/>
            <person name="Mata R."/>
            <person name="Najjar R."/>
            <person name="Gubbala S."/>
            <person name="Lee S."/>
            <person name="Denson S."/>
            <person name="Patil S."/>
            <person name="Macmil S."/>
            <person name="Qi S."/>
            <person name="Matskevitch T."/>
            <person name="Palculict T."/>
            <person name="Mathew T."/>
            <person name="Vee V."/>
            <person name="Velamala V."/>
            <person name="Korchina V."/>
            <person name="Cai W."/>
            <person name="Liu W."/>
            <person name="Dai W."/>
            <person name="Zou X."/>
            <person name="Zhu Y."/>
            <person name="Zhang Y."/>
            <person name="Wu Y.-Q."/>
            <person name="Xin Y."/>
            <person name="Nazarath L."/>
            <person name="Kovar C."/>
            <person name="Han Y."/>
            <person name="Muzny D."/>
            <person name="Gibbs R."/>
        </authorList>
    </citation>
    <scope>NUCLEOTIDE SEQUENCE [LARGE SCALE GENOMIC DNA]</scope>
    <source>
        <strain evidence="8">Jacobina</strain>
    </source>
</reference>
<sequence>MFCEGVKKCSVQKMWILGLLIPSVLGEDCNYALEVGTTAINISSGVDPKCTWTATAYSDYRLKLTCDVHLPGGINLGLGGCLLNFLSISASGKPDFADGIKYCGNESFTVLSDLNKISIKLTSSLLPNNLLGISFTCSLQAVFEPCSCGRRNRTGNLVSNWRALTSQSCVVKNPVDELSLVVGDYDISSTTDTPYTAMYDIESTICYTNNCNTLPDVGSGDIALLKTKNEIQMNPGVGVSCLPYKYREVDSLNKLAVILVGWTYDSTEFGNRDVQQQAFSSVFSSAQCKKNYPNATSIDICIYTTQDNTNNCLLNSGSSGFYDDSDSGRFYIIGILNYANNEACSKMKPYINTRTGAVLDWIISNTPESSYCNV</sequence>
<organism evidence="7 8">
    <name type="scientific">Lutzomyia longipalpis</name>
    <name type="common">Sand fly</name>
    <dbReference type="NCBI Taxonomy" id="7200"/>
    <lineage>
        <taxon>Eukaryota</taxon>
        <taxon>Metazoa</taxon>
        <taxon>Ecdysozoa</taxon>
        <taxon>Arthropoda</taxon>
        <taxon>Hexapoda</taxon>
        <taxon>Insecta</taxon>
        <taxon>Pterygota</taxon>
        <taxon>Neoptera</taxon>
        <taxon>Endopterygota</taxon>
        <taxon>Diptera</taxon>
        <taxon>Nematocera</taxon>
        <taxon>Psychodoidea</taxon>
        <taxon>Psychodidae</taxon>
        <taxon>Lutzomyia</taxon>
        <taxon>Lutzomyia</taxon>
    </lineage>
</organism>
<evidence type="ECO:0000313" key="8">
    <source>
        <dbReference type="Proteomes" id="UP000092461"/>
    </source>
</evidence>
<dbReference type="VEuPathDB" id="VectorBase:LLONM1_001073"/>
<dbReference type="PANTHER" id="PTHR24256">
    <property type="entry name" value="TRYPTASE-RELATED"/>
    <property type="match status" value="1"/>
</dbReference>
<evidence type="ECO:0000256" key="3">
    <source>
        <dbReference type="ARBA" id="ARBA00024195"/>
    </source>
</evidence>
<evidence type="ECO:0000259" key="5">
    <source>
        <dbReference type="PROSITE" id="PS50240"/>
    </source>
</evidence>
<proteinExistence type="inferred from homology"/>
<keyword evidence="2" id="KW-0325">Glycoprotein</keyword>
<keyword evidence="4" id="KW-0732">Signal</keyword>
<dbReference type="Gene3D" id="2.40.10.10">
    <property type="entry name" value="Trypsin-like serine proteases"/>
    <property type="match status" value="1"/>
</dbReference>
<comment type="similarity">
    <text evidence="3">Belongs to the peptidase S1 family. CLIP subfamily.</text>
</comment>
<keyword evidence="6" id="KW-0378">Hydrolase</keyword>
<protein>
    <submittedName>
        <fullName evidence="6">Putative trypsin-like serine protease</fullName>
    </submittedName>
</protein>
<dbReference type="AlphaFoldDB" id="A0A1B0CDU6"/>
<accession>A0A1B0CDU6</accession>
<dbReference type="EnsemblMetazoa" id="LLOJ002516-RA">
    <property type="protein sequence ID" value="LLOJ002516-PA"/>
    <property type="gene ID" value="LLOJ002516"/>
</dbReference>
<dbReference type="EMBL" id="AJWK01008261">
    <property type="status" value="NOT_ANNOTATED_CDS"/>
    <property type="molecule type" value="Genomic_DNA"/>
</dbReference>
<feature type="domain" description="Peptidase S1" evidence="5">
    <location>
        <begin position="155"/>
        <end position="367"/>
    </location>
</feature>
<evidence type="ECO:0000256" key="1">
    <source>
        <dbReference type="ARBA" id="ARBA00023157"/>
    </source>
</evidence>